<gene>
    <name evidence="2" type="ORF">P5G46_05170</name>
</gene>
<dbReference type="NCBIfam" id="TIGR00199">
    <property type="entry name" value="PncC_domain"/>
    <property type="match status" value="1"/>
</dbReference>
<dbReference type="RefSeq" id="WP_408905125.1">
    <property type="nucleotide sequence ID" value="NZ_JAROCE010000001.1"/>
</dbReference>
<proteinExistence type="predicted"/>
<protein>
    <submittedName>
        <fullName evidence="2">CinA family protein</fullName>
    </submittedName>
</protein>
<accession>A0ABW9GDQ0</accession>
<keyword evidence="3" id="KW-1185">Reference proteome</keyword>
<feature type="domain" description="CinA C-terminal" evidence="1">
    <location>
        <begin position="11"/>
        <end position="155"/>
    </location>
</feature>
<dbReference type="Proteomes" id="UP001630303">
    <property type="component" value="Unassembled WGS sequence"/>
</dbReference>
<dbReference type="SUPFAM" id="SSF142433">
    <property type="entry name" value="CinA-like"/>
    <property type="match status" value="1"/>
</dbReference>
<dbReference type="InterPro" id="IPR036653">
    <property type="entry name" value="CinA-like_C"/>
</dbReference>
<dbReference type="InterPro" id="IPR008136">
    <property type="entry name" value="CinA_C"/>
</dbReference>
<evidence type="ECO:0000259" key="1">
    <source>
        <dbReference type="Pfam" id="PF02464"/>
    </source>
</evidence>
<sequence length="166" mass="16956">MSDTSLDEAVTNLAADLTRRGARLAVAESLTSGAVGTALGRGSDTQEWFAGSVVAYQMATKTHVLGVDADIDPCSAECAIQLATGVRRLVDTDYAVAVTGVGGPDADDAGHPAGTVYIAAVSDDASTWRLHEFDGDPAAVIAQSVEAAVALLREVVNPVSGARRDA</sequence>
<dbReference type="Pfam" id="PF02464">
    <property type="entry name" value="CinA"/>
    <property type="match status" value="1"/>
</dbReference>
<evidence type="ECO:0000313" key="2">
    <source>
        <dbReference type="EMBL" id="MFM2719887.1"/>
    </source>
</evidence>
<reference evidence="2 3" key="1">
    <citation type="submission" date="2023-03" db="EMBL/GenBank/DDBJ databases">
        <title>MT1 and MT2 Draft Genomes of Novel Species.</title>
        <authorList>
            <person name="Venkateswaran K."/>
        </authorList>
    </citation>
    <scope>NUCLEOTIDE SEQUENCE [LARGE SCALE GENOMIC DNA]</scope>
    <source>
        <strain evidence="2 3">IF8SW-P5</strain>
    </source>
</reference>
<organism evidence="2 3">
    <name type="scientific">Microbacterium mcarthurae</name>
    <dbReference type="NCBI Taxonomy" id="3035918"/>
    <lineage>
        <taxon>Bacteria</taxon>
        <taxon>Bacillati</taxon>
        <taxon>Actinomycetota</taxon>
        <taxon>Actinomycetes</taxon>
        <taxon>Micrococcales</taxon>
        <taxon>Microbacteriaceae</taxon>
        <taxon>Microbacterium</taxon>
    </lineage>
</organism>
<evidence type="ECO:0000313" key="3">
    <source>
        <dbReference type="Proteomes" id="UP001630303"/>
    </source>
</evidence>
<comment type="caution">
    <text evidence="2">The sequence shown here is derived from an EMBL/GenBank/DDBJ whole genome shotgun (WGS) entry which is preliminary data.</text>
</comment>
<dbReference type="EMBL" id="JAROCE010000001">
    <property type="protein sequence ID" value="MFM2719887.1"/>
    <property type="molecule type" value="Genomic_DNA"/>
</dbReference>
<name>A0ABW9GDQ0_9MICO</name>
<dbReference type="Gene3D" id="3.90.950.20">
    <property type="entry name" value="CinA-like"/>
    <property type="match status" value="1"/>
</dbReference>